<proteinExistence type="predicted"/>
<sequence length="505" mass="57297">MSTFEKLNKINGFDFKNPINAKQNNYAWSMAELGDYIYVGTGRNVPWIVTKLLSPDAEAPLLISTTNQDNNAEIWRYKKDGSRPWQRVYKAKTEEQINGFRFMIVHAMPNSTPALYAASLSFQGSVAILKSTDGSNWTRVGGDIKGTSSRSMVSFNGMLYVAVLDEAIGGNMPLLYRSKDPEFFDFELVFDPEDSDIDPEKNPIGGINNIVVFNKKLYVCISTSQGIEVWRSNSGYPKKNDWTLVADKGFGDALNDNAMAVGVYKDYLYVTATKKFPLTLLVPFGADMIRIDKLDRWELVVGGLPIIPSKPSTGRRNKALSGYGSGFFNPFNVYIWQVMEYNGNLLAATFDHGTNIENLRDIVLLNKEIIIDRFDEDVYKLLIKIYDTILSLFKKFHYPKGFDLYVSKDGIKFEPLSLSGITTSNNYGGRILMEGSEGELYIGTANPFDGCEVLRADKCAFERYMYNHRKVNYDDSLFLFKRRVEMMLEELVIHIRTKGLLEEKK</sequence>
<evidence type="ECO:0000313" key="2">
    <source>
        <dbReference type="Proteomes" id="UP000460287"/>
    </source>
</evidence>
<name>A0A7X2MZC2_9CLOT</name>
<protein>
    <submittedName>
        <fullName evidence="1">Uncharacterized protein</fullName>
    </submittedName>
</protein>
<dbReference type="AlphaFoldDB" id="A0A7X2MZC2"/>
<reference evidence="1 2" key="1">
    <citation type="submission" date="2019-08" db="EMBL/GenBank/DDBJ databases">
        <title>In-depth cultivation of the pig gut microbiome towards novel bacterial diversity and tailored functional studies.</title>
        <authorList>
            <person name="Wylensek D."/>
            <person name="Hitch T.C.A."/>
            <person name="Clavel T."/>
        </authorList>
    </citation>
    <scope>NUCLEOTIDE SEQUENCE [LARGE SCALE GENOMIC DNA]</scope>
    <source>
        <strain evidence="1 2">WCA-383-APC-5B</strain>
    </source>
</reference>
<dbReference type="Proteomes" id="UP000460287">
    <property type="component" value="Unassembled WGS sequence"/>
</dbReference>
<dbReference type="SUPFAM" id="SSF110296">
    <property type="entry name" value="Oligoxyloglucan reducing end-specific cellobiohydrolase"/>
    <property type="match status" value="1"/>
</dbReference>
<gene>
    <name evidence="1" type="ORF">FYJ33_10770</name>
</gene>
<comment type="caution">
    <text evidence="1">The sequence shown here is derived from an EMBL/GenBank/DDBJ whole genome shotgun (WGS) entry which is preliminary data.</text>
</comment>
<organism evidence="1 2">
    <name type="scientific">Inconstantimicrobium porci</name>
    <dbReference type="NCBI Taxonomy" id="2652291"/>
    <lineage>
        <taxon>Bacteria</taxon>
        <taxon>Bacillati</taxon>
        <taxon>Bacillota</taxon>
        <taxon>Clostridia</taxon>
        <taxon>Eubacteriales</taxon>
        <taxon>Clostridiaceae</taxon>
        <taxon>Inconstantimicrobium</taxon>
    </lineage>
</organism>
<keyword evidence="2" id="KW-1185">Reference proteome</keyword>
<evidence type="ECO:0000313" key="1">
    <source>
        <dbReference type="EMBL" id="MSR91873.1"/>
    </source>
</evidence>
<dbReference type="RefSeq" id="WP_154531769.1">
    <property type="nucleotide sequence ID" value="NZ_JAQXTV010000172.1"/>
</dbReference>
<dbReference type="EMBL" id="VULX01000017">
    <property type="protein sequence ID" value="MSR91873.1"/>
    <property type="molecule type" value="Genomic_DNA"/>
</dbReference>
<accession>A0A7X2MZC2</accession>